<dbReference type="PROSITE" id="PS00061">
    <property type="entry name" value="ADH_SHORT"/>
    <property type="match status" value="2"/>
</dbReference>
<dbReference type="Proteomes" id="UP001237642">
    <property type="component" value="Unassembled WGS sequence"/>
</dbReference>
<comment type="similarity">
    <text evidence="2">Belongs to the short-chain dehydrogenases/reductases (SDR) family.</text>
</comment>
<keyword evidence="6" id="KW-1133">Transmembrane helix</keyword>
<dbReference type="PRINTS" id="PR00081">
    <property type="entry name" value="GDHRDH"/>
</dbReference>
<sequence length="578" mass="64106">MKKDVINKFLNILLPFISIILAVVVLPPFLLFKLVYSLVRTTFFIEDVAGKVVAITGASSGIGEHVAYEYAKRGACLVLVARREDRLRVVADKAKQLGSPHVLVVRADVSNTEDCKNFVDQTILHFHKLDHLVNNAGIAPVCMFEDYEDVCDHKSVMDVNFWGSVYCTQFAIPHLKQSRGKIIVLSSVVGWCNFPRLSIYGATKAALISFFETLRVEVGSEIGITIVTPGLVDSEITDSEFMSKTNAKFVPMESVEGCAQAIVNGTRCGDRFIMEPAWLKPLFYWKLLCPELMEWFTRLVVVTRRSSSLIEDVSGKVVVITGASSGLGENLAYEYAKRGACLVLVARREDRLRVVADKAKQLGSPDVLVVRADVSDTADCKNFVDQTINHFHKLDHLVNNAGVAPVCMFEDYKDGCDHKSSMDVNFWGAVYSTQSALPHLKKSKGKIIAISSVLGWSSCPRLSIYCATKAALISFFETLRIEVGTEIGITIVTPGMLESDLTSDDFLSKTNAKFVPLESVEGCAEAIVNGTRCGDRFLMEPAWLNPLFYWQMLCPELMEWSSRFALITWPNQSGKKTS</sequence>
<dbReference type="GO" id="GO:0016616">
    <property type="term" value="F:oxidoreductase activity, acting on the CH-OH group of donors, NAD or NADP as acceptor"/>
    <property type="evidence" value="ECO:0007669"/>
    <property type="project" value="UniProtKB-ARBA"/>
</dbReference>
<reference evidence="7" key="1">
    <citation type="submission" date="2023-02" db="EMBL/GenBank/DDBJ databases">
        <title>Genome of toxic invasive species Heracleum sosnowskyi carries increased number of genes despite the absence of recent whole-genome duplications.</title>
        <authorList>
            <person name="Schelkunov M."/>
            <person name="Shtratnikova V."/>
            <person name="Makarenko M."/>
            <person name="Klepikova A."/>
            <person name="Omelchenko D."/>
            <person name="Novikova G."/>
            <person name="Obukhova E."/>
            <person name="Bogdanov V."/>
            <person name="Penin A."/>
            <person name="Logacheva M."/>
        </authorList>
    </citation>
    <scope>NUCLEOTIDE SEQUENCE</scope>
    <source>
        <strain evidence="7">Hsosn_3</strain>
        <tissue evidence="7">Leaf</tissue>
    </source>
</reference>
<dbReference type="Pfam" id="PF00106">
    <property type="entry name" value="adh_short"/>
    <property type="match status" value="2"/>
</dbReference>
<evidence type="ECO:0000256" key="6">
    <source>
        <dbReference type="SAM" id="Phobius"/>
    </source>
</evidence>
<evidence type="ECO:0000313" key="8">
    <source>
        <dbReference type="Proteomes" id="UP001237642"/>
    </source>
</evidence>
<name>A0AAD8MHE0_9APIA</name>
<evidence type="ECO:0000256" key="1">
    <source>
        <dbReference type="ARBA" id="ARBA00004606"/>
    </source>
</evidence>
<dbReference type="AlphaFoldDB" id="A0AAD8MHE0"/>
<keyword evidence="6" id="KW-0812">Transmembrane</keyword>
<comment type="caution">
    <text evidence="7">The sequence shown here is derived from an EMBL/GenBank/DDBJ whole genome shotgun (WGS) entry which is preliminary data.</text>
</comment>
<dbReference type="GO" id="GO:0016020">
    <property type="term" value="C:membrane"/>
    <property type="evidence" value="ECO:0007669"/>
    <property type="project" value="UniProtKB-SubCell"/>
</dbReference>
<evidence type="ECO:0000256" key="5">
    <source>
        <dbReference type="ARBA" id="ARBA00023002"/>
    </source>
</evidence>
<keyword evidence="6" id="KW-0472">Membrane</keyword>
<organism evidence="7 8">
    <name type="scientific">Heracleum sosnowskyi</name>
    <dbReference type="NCBI Taxonomy" id="360622"/>
    <lineage>
        <taxon>Eukaryota</taxon>
        <taxon>Viridiplantae</taxon>
        <taxon>Streptophyta</taxon>
        <taxon>Embryophyta</taxon>
        <taxon>Tracheophyta</taxon>
        <taxon>Spermatophyta</taxon>
        <taxon>Magnoliopsida</taxon>
        <taxon>eudicotyledons</taxon>
        <taxon>Gunneridae</taxon>
        <taxon>Pentapetalae</taxon>
        <taxon>asterids</taxon>
        <taxon>campanulids</taxon>
        <taxon>Apiales</taxon>
        <taxon>Apiaceae</taxon>
        <taxon>Apioideae</taxon>
        <taxon>apioid superclade</taxon>
        <taxon>Tordylieae</taxon>
        <taxon>Tordyliinae</taxon>
        <taxon>Heracleum</taxon>
    </lineage>
</organism>
<dbReference type="EMBL" id="JAUIZM010000007">
    <property type="protein sequence ID" value="KAK1376095.1"/>
    <property type="molecule type" value="Genomic_DNA"/>
</dbReference>
<dbReference type="NCBIfam" id="NF004825">
    <property type="entry name" value="PRK06181.1"/>
    <property type="match status" value="1"/>
</dbReference>
<dbReference type="InterPro" id="IPR036291">
    <property type="entry name" value="NAD(P)-bd_dom_sf"/>
</dbReference>
<protein>
    <submittedName>
        <fullName evidence="7">11-beta-hydroxysteroid dehydrogenase 1B</fullName>
    </submittedName>
</protein>
<evidence type="ECO:0000256" key="3">
    <source>
        <dbReference type="ARBA" id="ARBA00022857"/>
    </source>
</evidence>
<dbReference type="Gene3D" id="3.40.50.720">
    <property type="entry name" value="NAD(P)-binding Rossmann-like Domain"/>
    <property type="match status" value="2"/>
</dbReference>
<dbReference type="PRINTS" id="PR00080">
    <property type="entry name" value="SDRFAMILY"/>
</dbReference>
<dbReference type="SUPFAM" id="SSF51735">
    <property type="entry name" value="NAD(P)-binding Rossmann-fold domains"/>
    <property type="match status" value="2"/>
</dbReference>
<dbReference type="InterPro" id="IPR002347">
    <property type="entry name" value="SDR_fam"/>
</dbReference>
<keyword evidence="3" id="KW-0521">NADP</keyword>
<gene>
    <name evidence="7" type="ORF">POM88_032288</name>
</gene>
<keyword evidence="4" id="KW-0735">Signal-anchor</keyword>
<keyword evidence="5" id="KW-0560">Oxidoreductase</keyword>
<evidence type="ECO:0000313" key="7">
    <source>
        <dbReference type="EMBL" id="KAK1376095.1"/>
    </source>
</evidence>
<dbReference type="PANTHER" id="PTHR43391">
    <property type="entry name" value="RETINOL DEHYDROGENASE-RELATED"/>
    <property type="match status" value="1"/>
</dbReference>
<feature type="transmembrane region" description="Helical" evidence="6">
    <location>
        <begin position="12"/>
        <end position="36"/>
    </location>
</feature>
<comment type="subcellular location">
    <subcellularLocation>
        <location evidence="1">Membrane</location>
        <topology evidence="1">Single-pass type II membrane protein</topology>
    </subcellularLocation>
</comment>
<proteinExistence type="inferred from homology"/>
<dbReference type="PANTHER" id="PTHR43391:SF76">
    <property type="entry name" value="11-BETA-HYDROXYSTEROID DEHYDROGENASE-LIKE 2-RELATED"/>
    <property type="match status" value="1"/>
</dbReference>
<dbReference type="InterPro" id="IPR020904">
    <property type="entry name" value="Sc_DH/Rdtase_CS"/>
</dbReference>
<dbReference type="GO" id="GO:0005829">
    <property type="term" value="C:cytosol"/>
    <property type="evidence" value="ECO:0007669"/>
    <property type="project" value="TreeGrafter"/>
</dbReference>
<accession>A0AAD8MHE0</accession>
<reference evidence="7" key="2">
    <citation type="submission" date="2023-05" db="EMBL/GenBank/DDBJ databases">
        <authorList>
            <person name="Schelkunov M.I."/>
        </authorList>
    </citation>
    <scope>NUCLEOTIDE SEQUENCE</scope>
    <source>
        <strain evidence="7">Hsosn_3</strain>
        <tissue evidence="7">Leaf</tissue>
    </source>
</reference>
<keyword evidence="8" id="KW-1185">Reference proteome</keyword>
<evidence type="ECO:0000256" key="2">
    <source>
        <dbReference type="ARBA" id="ARBA00006484"/>
    </source>
</evidence>
<dbReference type="FunFam" id="3.40.50.720:FF:000084">
    <property type="entry name" value="Short-chain dehydrogenase reductase"/>
    <property type="match status" value="2"/>
</dbReference>
<evidence type="ECO:0000256" key="4">
    <source>
        <dbReference type="ARBA" id="ARBA00022968"/>
    </source>
</evidence>